<feature type="region of interest" description="Disordered" evidence="1">
    <location>
        <begin position="422"/>
        <end position="444"/>
    </location>
</feature>
<dbReference type="PANTHER" id="PTHR16267:SF13">
    <property type="entry name" value="B-CELL SCAFFOLD PROTEIN WITH ANKYRIN REPEATS"/>
    <property type="match status" value="1"/>
</dbReference>
<dbReference type="EMBL" id="AGTP01041472">
    <property type="status" value="NOT_ANNOTATED_CDS"/>
    <property type="molecule type" value="Genomic_DNA"/>
</dbReference>
<dbReference type="EMBL" id="AGTP01041466">
    <property type="status" value="NOT_ANNOTATED_CDS"/>
    <property type="molecule type" value="Genomic_DNA"/>
</dbReference>
<dbReference type="GO" id="GO:0005102">
    <property type="term" value="F:signaling receptor binding"/>
    <property type="evidence" value="ECO:0007669"/>
    <property type="project" value="TreeGrafter"/>
</dbReference>
<dbReference type="GO" id="GO:0051898">
    <property type="term" value="P:negative regulation of phosphatidylinositol 3-kinase/protein kinase B signal transduction"/>
    <property type="evidence" value="ECO:0007669"/>
    <property type="project" value="TreeGrafter"/>
</dbReference>
<dbReference type="EMBL" id="AGTP01041471">
    <property type="status" value="NOT_ANNOTATED_CDS"/>
    <property type="molecule type" value="Genomic_DNA"/>
</dbReference>
<dbReference type="GO" id="GO:0050869">
    <property type="term" value="P:negative regulation of B cell activation"/>
    <property type="evidence" value="ECO:0007669"/>
    <property type="project" value="TreeGrafter"/>
</dbReference>
<evidence type="ECO:0000256" key="1">
    <source>
        <dbReference type="SAM" id="MobiDB-lite"/>
    </source>
</evidence>
<dbReference type="EMBL" id="AGTP01041464">
    <property type="status" value="NOT_ANNOTATED_CDS"/>
    <property type="molecule type" value="Genomic_DNA"/>
</dbReference>
<feature type="compositionally biased region" description="Polar residues" evidence="1">
    <location>
        <begin position="360"/>
        <end position="370"/>
    </location>
</feature>
<evidence type="ECO:0000313" key="3">
    <source>
        <dbReference type="Ensembl" id="ENSSTOP00000022554.2"/>
    </source>
</evidence>
<feature type="region of interest" description="Disordered" evidence="1">
    <location>
        <begin position="262"/>
        <end position="331"/>
    </location>
</feature>
<feature type="region of interest" description="Disordered" evidence="1">
    <location>
        <begin position="40"/>
        <end position="60"/>
    </location>
</feature>
<dbReference type="Ensembl" id="ENSSTOT00000024466.2">
    <property type="protein sequence ID" value="ENSSTOP00000022554.2"/>
    <property type="gene ID" value="ENSSTOG00000026537.2"/>
</dbReference>
<reference evidence="3" key="3">
    <citation type="submission" date="2025-09" db="UniProtKB">
        <authorList>
            <consortium name="Ensembl"/>
        </authorList>
    </citation>
    <scope>IDENTIFICATION</scope>
</reference>
<feature type="region of interest" description="Disordered" evidence="1">
    <location>
        <begin position="457"/>
        <end position="481"/>
    </location>
</feature>
<gene>
    <name evidence="3" type="primary">BANK1</name>
</gene>
<dbReference type="GeneTree" id="ENSGT00390000008787"/>
<dbReference type="InterPro" id="IPR052446">
    <property type="entry name" value="B-cell_PI3K-Signaling_Adptrs"/>
</dbReference>
<dbReference type="EMBL" id="AGTP01041469">
    <property type="status" value="NOT_ANNOTATED_CDS"/>
    <property type="molecule type" value="Genomic_DNA"/>
</dbReference>
<feature type="region of interest" description="Disordered" evidence="1">
    <location>
        <begin position="1"/>
        <end position="28"/>
    </location>
</feature>
<dbReference type="InterPro" id="IPR017893">
    <property type="entry name" value="DBB_domain"/>
</dbReference>
<feature type="domain" description="DBB" evidence="2">
    <location>
        <begin position="67"/>
        <end position="205"/>
    </location>
</feature>
<dbReference type="PROSITE" id="PS51376">
    <property type="entry name" value="DBB"/>
    <property type="match status" value="1"/>
</dbReference>
<dbReference type="PANTHER" id="PTHR16267">
    <property type="entry name" value="BANK1/PIK3AP1 FAMILY MEMBER"/>
    <property type="match status" value="1"/>
</dbReference>
<dbReference type="HOGENOM" id="CLU_1434026_0_0_1"/>
<dbReference type="EMBL" id="AGTP01041465">
    <property type="status" value="NOT_ANNOTATED_CDS"/>
    <property type="molecule type" value="Genomic_DNA"/>
</dbReference>
<dbReference type="EMBL" id="AGTP01041468">
    <property type="status" value="NOT_ANNOTATED_CDS"/>
    <property type="molecule type" value="Genomic_DNA"/>
</dbReference>
<evidence type="ECO:0000313" key="4">
    <source>
        <dbReference type="Proteomes" id="UP000005215"/>
    </source>
</evidence>
<feature type="region of interest" description="Disordered" evidence="1">
    <location>
        <begin position="353"/>
        <end position="406"/>
    </location>
</feature>
<dbReference type="SMART" id="SM01282">
    <property type="entry name" value="DBB"/>
    <property type="match status" value="1"/>
</dbReference>
<proteinExistence type="predicted"/>
<feature type="compositionally biased region" description="Basic and acidic residues" evidence="1">
    <location>
        <begin position="461"/>
        <end position="479"/>
    </location>
</feature>
<sequence>MLPAASGQEGGSRDPLAPGLEPPDSEDYLEVNIPADVGVMHSGEISQRKDGENSSETSRSTMPLAVVLPAEIPCENPGEIFILLRDEVIAETVEVEFTSNNMHIRAQPALWNKKVWYMKALNDIEEFDGILTSIFKHEISYYEFQSLQNETCPQKEYTHAKQLPTILHCAAKFGLKNLAIHLLQCSGAIWASKMKNMDGSDPAQIAERCGHKELKKIFEDFSIQEMSRNNDQENDYEEDIFSFSAYSPSTQYPALHHESWKTYRQSTDGAEATEGTREEEEPESGAQERHSPSEAGSASPEDQYDDLYVFIPGNDPESHSQEPLVCCRPPLPPPRPVSAAFQLEKPHFTLQRRTAEGQVERSQNWSYSSARQEKRDEPKVEEEKKEDENKQEEEDPYTFAEIDDNEYDQILANMSVKKKTGSRSFIINRPPAPTPRPTNVPQKEETTPYIAQVFQQKAARRQSDDEKFHGLPKKPDKAQTESPAFSIASGYLASGQEELILLQEKVKKGKISVDEALEKFKHWQMEKSGLEIIQQEKLRQLRDSIIGKRPEEEHFYGNTSQNENMLYNNPFSNKLPLRLQVEKEFGVCCRKNQ</sequence>
<accession>I3NDV7</accession>
<feature type="compositionally biased region" description="Basic and acidic residues" evidence="1">
    <location>
        <begin position="371"/>
        <end position="388"/>
    </location>
</feature>
<dbReference type="EMBL" id="AGTP01041463">
    <property type="status" value="NOT_ANNOTATED_CDS"/>
    <property type="molecule type" value="Genomic_DNA"/>
</dbReference>
<dbReference type="Proteomes" id="UP000005215">
    <property type="component" value="Unassembled WGS sequence"/>
</dbReference>
<name>I3NDV7_ICTTR</name>
<keyword evidence="4" id="KW-1185">Reference proteome</keyword>
<dbReference type="GO" id="GO:0042113">
    <property type="term" value="P:B cell activation"/>
    <property type="evidence" value="ECO:0007669"/>
    <property type="project" value="TreeGrafter"/>
</dbReference>
<dbReference type="Pfam" id="PF14545">
    <property type="entry name" value="DBB"/>
    <property type="match status" value="1"/>
</dbReference>
<organism evidence="3 4">
    <name type="scientific">Ictidomys tridecemlineatus</name>
    <name type="common">Thirteen-lined ground squirrel</name>
    <name type="synonym">Spermophilus tridecemlineatus</name>
    <dbReference type="NCBI Taxonomy" id="43179"/>
    <lineage>
        <taxon>Eukaryota</taxon>
        <taxon>Metazoa</taxon>
        <taxon>Chordata</taxon>
        <taxon>Craniata</taxon>
        <taxon>Vertebrata</taxon>
        <taxon>Euteleostomi</taxon>
        <taxon>Mammalia</taxon>
        <taxon>Eutheria</taxon>
        <taxon>Euarchontoglires</taxon>
        <taxon>Glires</taxon>
        <taxon>Rodentia</taxon>
        <taxon>Sciuromorpha</taxon>
        <taxon>Sciuridae</taxon>
        <taxon>Xerinae</taxon>
        <taxon>Marmotini</taxon>
        <taxon>Ictidomys</taxon>
    </lineage>
</organism>
<reference evidence="3" key="2">
    <citation type="submission" date="2025-08" db="UniProtKB">
        <authorList>
            <consortium name="Ensembl"/>
        </authorList>
    </citation>
    <scope>IDENTIFICATION</scope>
</reference>
<reference evidence="4" key="1">
    <citation type="submission" date="2011-11" db="EMBL/GenBank/DDBJ databases">
        <title>The Draft Genome of Spermophilus tridecemlineatus.</title>
        <authorList>
            <consortium name="The Broad Institute Genome Assembly &amp; Analysis Group"/>
            <consortium name="Computational R&amp;D Group"/>
            <consortium name="and Sequencing Platform"/>
            <person name="Di Palma F."/>
            <person name="Alfoldi J."/>
            <person name="Johnson J."/>
            <person name="Berlin A."/>
            <person name="Gnerre S."/>
            <person name="Jaffe D."/>
            <person name="MacCallum I."/>
            <person name="Young S."/>
            <person name="Walker B.J."/>
            <person name="Lindblad-Toh K."/>
        </authorList>
    </citation>
    <scope>NUCLEOTIDE SEQUENCE [LARGE SCALE GENOMIC DNA]</scope>
</reference>
<feature type="compositionally biased region" description="Acidic residues" evidence="1">
    <location>
        <begin position="389"/>
        <end position="406"/>
    </location>
</feature>
<protein>
    <submittedName>
        <fullName evidence="3">B cell scaffold protein with ankyrin repeats 1</fullName>
    </submittedName>
</protein>
<dbReference type="GO" id="GO:1990782">
    <property type="term" value="F:protein tyrosine kinase binding"/>
    <property type="evidence" value="ECO:0007669"/>
    <property type="project" value="TreeGrafter"/>
</dbReference>
<dbReference type="EMBL" id="AGTP01041470">
    <property type="status" value="NOT_ANNOTATED_CDS"/>
    <property type="molecule type" value="Genomic_DNA"/>
</dbReference>
<dbReference type="EMBL" id="AGTP01041467">
    <property type="status" value="NOT_ANNOTATED_CDS"/>
    <property type="molecule type" value="Genomic_DNA"/>
</dbReference>
<evidence type="ECO:0000259" key="2">
    <source>
        <dbReference type="PROSITE" id="PS51376"/>
    </source>
</evidence>
<dbReference type="AlphaFoldDB" id="I3NDV7"/>